<dbReference type="RefSeq" id="WP_104358923.1">
    <property type="nucleotide sequence ID" value="NZ_CALFFA010000021.1"/>
</dbReference>
<evidence type="ECO:0000256" key="8">
    <source>
        <dbReference type="ARBA" id="ARBA00022692"/>
    </source>
</evidence>
<dbReference type="NCBIfam" id="TIGR03141">
    <property type="entry name" value="cytochro_ccmD"/>
    <property type="match status" value="1"/>
</dbReference>
<evidence type="ECO:0000313" key="13">
    <source>
        <dbReference type="EMBL" id="PPE68434.1"/>
    </source>
</evidence>
<feature type="transmembrane region" description="Helical" evidence="12">
    <location>
        <begin position="20"/>
        <end position="38"/>
    </location>
</feature>
<keyword evidence="6 12" id="KW-1003">Cell membrane</keyword>
<dbReference type="EMBL" id="PSNY01000027">
    <property type="protein sequence ID" value="PPE68434.1"/>
    <property type="molecule type" value="Genomic_DNA"/>
</dbReference>
<evidence type="ECO:0000256" key="6">
    <source>
        <dbReference type="ARBA" id="ARBA00022475"/>
    </source>
</evidence>
<comment type="caution">
    <text evidence="13">The sequence shown here is derived from an EMBL/GenBank/DDBJ whole genome shotgun (WGS) entry which is preliminary data.</text>
</comment>
<keyword evidence="10 12" id="KW-1133">Transmembrane helix</keyword>
<evidence type="ECO:0000313" key="14">
    <source>
        <dbReference type="EMBL" id="TCP07154.1"/>
    </source>
</evidence>
<reference evidence="14 16" key="2">
    <citation type="submission" date="2019-03" db="EMBL/GenBank/DDBJ databases">
        <title>Genomic Encyclopedia of Type Strains, Phase IV (KMG-IV): sequencing the most valuable type-strain genomes for metagenomic binning, comparative biology and taxonomic classification.</title>
        <authorList>
            <person name="Goeker M."/>
        </authorList>
    </citation>
    <scope>NUCLEOTIDE SEQUENCE [LARGE SCALE GENOMIC DNA]</scope>
    <source>
        <strain evidence="14 16">DSM 15264</strain>
    </source>
</reference>
<keyword evidence="11 12" id="KW-0472">Membrane</keyword>
<dbReference type="GO" id="GO:0005886">
    <property type="term" value="C:plasma membrane"/>
    <property type="evidence" value="ECO:0007669"/>
    <property type="project" value="UniProtKB-SubCell"/>
</dbReference>
<comment type="subcellular location">
    <subcellularLocation>
        <location evidence="2 12">Cell inner membrane</location>
        <topology evidence="2 12">Single-pass membrane protein</topology>
    </subcellularLocation>
</comment>
<evidence type="ECO:0000256" key="5">
    <source>
        <dbReference type="ARBA" id="ARBA00022448"/>
    </source>
</evidence>
<comment type="function">
    <text evidence="1 12">Required for the export of heme to the periplasm for the biogenesis of c-type cytochromes.</text>
</comment>
<evidence type="ECO:0000256" key="1">
    <source>
        <dbReference type="ARBA" id="ARBA00002442"/>
    </source>
</evidence>
<keyword evidence="15" id="KW-1185">Reference proteome</keyword>
<dbReference type="EMBL" id="SLXF01000005">
    <property type="protein sequence ID" value="TCP07154.1"/>
    <property type="molecule type" value="Genomic_DNA"/>
</dbReference>
<keyword evidence="5 12" id="KW-0813">Transport</keyword>
<evidence type="ECO:0000256" key="11">
    <source>
        <dbReference type="ARBA" id="ARBA00023136"/>
    </source>
</evidence>
<accession>A0A2S5T0B4</accession>
<evidence type="ECO:0000256" key="3">
    <source>
        <dbReference type="ARBA" id="ARBA00008741"/>
    </source>
</evidence>
<comment type="similarity">
    <text evidence="3 12">Belongs to the CcmD/CycX/HelD family.</text>
</comment>
<evidence type="ECO:0000256" key="9">
    <source>
        <dbReference type="ARBA" id="ARBA00022748"/>
    </source>
</evidence>
<dbReference type="GO" id="GO:0015886">
    <property type="term" value="P:heme transport"/>
    <property type="evidence" value="ECO:0007669"/>
    <property type="project" value="InterPro"/>
</dbReference>
<proteinExistence type="inferred from homology"/>
<evidence type="ECO:0000256" key="10">
    <source>
        <dbReference type="ARBA" id="ARBA00022989"/>
    </source>
</evidence>
<evidence type="ECO:0000256" key="12">
    <source>
        <dbReference type="RuleBase" id="RU363101"/>
    </source>
</evidence>
<evidence type="ECO:0000313" key="16">
    <source>
        <dbReference type="Proteomes" id="UP000294772"/>
    </source>
</evidence>
<organism evidence="13 15">
    <name type="scientific">Caldimonas thermodepolymerans</name>
    <dbReference type="NCBI Taxonomy" id="215580"/>
    <lineage>
        <taxon>Bacteria</taxon>
        <taxon>Pseudomonadati</taxon>
        <taxon>Pseudomonadota</taxon>
        <taxon>Betaproteobacteria</taxon>
        <taxon>Burkholderiales</taxon>
        <taxon>Sphaerotilaceae</taxon>
        <taxon>Caldimonas</taxon>
    </lineage>
</organism>
<gene>
    <name evidence="13" type="primary">ccmD</name>
    <name evidence="13" type="ORF">C1702_17085</name>
    <name evidence="14" type="ORF">EV676_105175</name>
</gene>
<evidence type="ECO:0000256" key="2">
    <source>
        <dbReference type="ARBA" id="ARBA00004377"/>
    </source>
</evidence>
<dbReference type="Proteomes" id="UP000294772">
    <property type="component" value="Unassembled WGS sequence"/>
</dbReference>
<keyword evidence="9 12" id="KW-0201">Cytochrome c-type biogenesis</keyword>
<name>A0A2S5T0B4_9BURK</name>
<dbReference type="Pfam" id="PF04995">
    <property type="entry name" value="CcmD"/>
    <property type="match status" value="1"/>
</dbReference>
<evidence type="ECO:0000256" key="7">
    <source>
        <dbReference type="ARBA" id="ARBA00022519"/>
    </source>
</evidence>
<keyword evidence="8 12" id="KW-0812">Transmembrane</keyword>
<evidence type="ECO:0000256" key="4">
    <source>
        <dbReference type="ARBA" id="ARBA00016461"/>
    </source>
</evidence>
<evidence type="ECO:0000313" key="15">
    <source>
        <dbReference type="Proteomes" id="UP000239406"/>
    </source>
</evidence>
<dbReference type="InterPro" id="IPR007078">
    <property type="entry name" value="Haem_export_protD_CcmD"/>
</dbReference>
<dbReference type="Proteomes" id="UP000239406">
    <property type="component" value="Unassembled WGS sequence"/>
</dbReference>
<dbReference type="GO" id="GO:0017004">
    <property type="term" value="P:cytochrome complex assembly"/>
    <property type="evidence" value="ECO:0007669"/>
    <property type="project" value="UniProtKB-KW"/>
</dbReference>
<reference evidence="13 15" key="1">
    <citation type="submission" date="2018-02" db="EMBL/GenBank/DDBJ databases">
        <title>Reclassifiation of [Polyangium] brachysporum DSM 7029 as Guopingzhaonella breviflexa gen. nov., sp. nov., a member of the family Comamonadaceae.</title>
        <authorList>
            <person name="Tang B."/>
        </authorList>
    </citation>
    <scope>NUCLEOTIDE SEQUENCE [LARGE SCALE GENOMIC DNA]</scope>
    <source>
        <strain evidence="13 15">DSM 15344</strain>
    </source>
</reference>
<sequence>MSWEHVTALLALDGHGGYVWGAYGLALLAVLLEGWLVARRRRRAVGLVAQLMDGEGAR</sequence>
<keyword evidence="7 12" id="KW-0997">Cell inner membrane</keyword>
<protein>
    <recommendedName>
        <fullName evidence="4 12">Heme exporter protein D</fullName>
    </recommendedName>
</protein>
<dbReference type="AlphaFoldDB" id="A0A2S5T0B4"/>